<dbReference type="EMBL" id="CP064788">
    <property type="protein sequence ID" value="QSG09518.1"/>
    <property type="molecule type" value="Genomic_DNA"/>
</dbReference>
<keyword evidence="2" id="KW-1133">Transmembrane helix</keyword>
<organism evidence="3 4">
    <name type="scientific">Halapricum desulfuricans</name>
    <dbReference type="NCBI Taxonomy" id="2841257"/>
    <lineage>
        <taxon>Archaea</taxon>
        <taxon>Methanobacteriati</taxon>
        <taxon>Methanobacteriota</taxon>
        <taxon>Stenosarchaea group</taxon>
        <taxon>Halobacteria</taxon>
        <taxon>Halobacteriales</taxon>
        <taxon>Haloarculaceae</taxon>
        <taxon>Halapricum</taxon>
    </lineage>
</organism>
<evidence type="ECO:0000256" key="1">
    <source>
        <dbReference type="SAM" id="Coils"/>
    </source>
</evidence>
<feature type="coiled-coil region" evidence="1">
    <location>
        <begin position="79"/>
        <end position="118"/>
    </location>
</feature>
<proteinExistence type="predicted"/>
<evidence type="ECO:0000256" key="2">
    <source>
        <dbReference type="SAM" id="Phobius"/>
    </source>
</evidence>
<evidence type="ECO:0000313" key="4">
    <source>
        <dbReference type="Proteomes" id="UP000662973"/>
    </source>
</evidence>
<feature type="transmembrane region" description="Helical" evidence="2">
    <location>
        <begin position="36"/>
        <end position="53"/>
    </location>
</feature>
<dbReference type="Proteomes" id="UP000662973">
    <property type="component" value="Chromosome"/>
</dbReference>
<dbReference type="AlphaFoldDB" id="A0A897NAV4"/>
<keyword evidence="1" id="KW-0175">Coiled coil</keyword>
<name>A0A897NAV4_9EURY</name>
<sequence length="188" mass="20582">MLFVTGAVVGTFAIGLGILNGVVSGIIAGATGGNGGAGFVSMIVGIFGGTIAWNQYYQYDPDKADETAEAVEKGIETAAEKTAETAEAIEEGAEKLERKAEEHQKKRKKKKLKEQRKQAIKHAVWQMKCPECGQVWTRSRSRMPDVPEIYGMRVVGIHDTLNYVQFQCLQCNQTQKVKVSNVDLFRGG</sequence>
<accession>A0A897NAV4</accession>
<keyword evidence="4" id="KW-1185">Reference proteome</keyword>
<keyword evidence="2" id="KW-0472">Membrane</keyword>
<dbReference type="KEGG" id="hds:HSR122_2134"/>
<evidence type="ECO:0000313" key="3">
    <source>
        <dbReference type="EMBL" id="QSG09518.1"/>
    </source>
</evidence>
<keyword evidence="2" id="KW-0812">Transmembrane</keyword>
<gene>
    <name evidence="3" type="ORF">HSR122_2134</name>
</gene>
<protein>
    <submittedName>
        <fullName evidence="3">Uncharacterized protein</fullName>
    </submittedName>
</protein>
<feature type="transmembrane region" description="Helical" evidence="2">
    <location>
        <begin position="7"/>
        <end position="30"/>
    </location>
</feature>
<reference evidence="3 4" key="1">
    <citation type="submission" date="2020-11" db="EMBL/GenBank/DDBJ databases">
        <title>Carbohydrate-dependent, anaerobic sulfur respiration: A novel catabolism in halophilic archaea.</title>
        <authorList>
            <person name="Sorokin D.Y."/>
            <person name="Messina E."/>
            <person name="Smedile F."/>
            <person name="La Cono V."/>
            <person name="Hallsworth J.E."/>
            <person name="Yakimov M.M."/>
        </authorList>
    </citation>
    <scope>NUCLEOTIDE SEQUENCE [LARGE SCALE GENOMIC DNA]</scope>
    <source>
        <strain evidence="3 4">HSR12-2</strain>
    </source>
</reference>